<feature type="compositionally biased region" description="Low complexity" evidence="4">
    <location>
        <begin position="476"/>
        <end position="485"/>
    </location>
</feature>
<organism evidence="9 10">
    <name type="scientific">Rhizobium helianthi</name>
    <dbReference type="NCBI Taxonomy" id="1132695"/>
    <lineage>
        <taxon>Bacteria</taxon>
        <taxon>Pseudomonadati</taxon>
        <taxon>Pseudomonadota</taxon>
        <taxon>Alphaproteobacteria</taxon>
        <taxon>Hyphomicrobiales</taxon>
        <taxon>Rhizobiaceae</taxon>
        <taxon>Rhizobium/Agrobacterium group</taxon>
        <taxon>Rhizobium</taxon>
    </lineage>
</organism>
<dbReference type="Pfam" id="PF00672">
    <property type="entry name" value="HAMP"/>
    <property type="match status" value="1"/>
</dbReference>
<keyword evidence="3" id="KW-0807">Transducer</keyword>
<dbReference type="PROSITE" id="PS50111">
    <property type="entry name" value="CHEMOTAXIS_TRANSDUC_2"/>
    <property type="match status" value="1"/>
</dbReference>
<dbReference type="Proteomes" id="UP001597322">
    <property type="component" value="Unassembled WGS sequence"/>
</dbReference>
<evidence type="ECO:0000259" key="6">
    <source>
        <dbReference type="PROSITE" id="PS50111"/>
    </source>
</evidence>
<feature type="region of interest" description="Disordered" evidence="4">
    <location>
        <begin position="386"/>
        <end position="415"/>
    </location>
</feature>
<dbReference type="PANTHER" id="PTHR43531:SF11">
    <property type="entry name" value="METHYL-ACCEPTING CHEMOTAXIS PROTEIN 3"/>
    <property type="match status" value="1"/>
</dbReference>
<dbReference type="SMART" id="SM00283">
    <property type="entry name" value="MA"/>
    <property type="match status" value="1"/>
</dbReference>
<feature type="transmembrane region" description="Helical" evidence="5">
    <location>
        <begin position="308"/>
        <end position="330"/>
    </location>
</feature>
<evidence type="ECO:0000313" key="10">
    <source>
        <dbReference type="Proteomes" id="UP001597322"/>
    </source>
</evidence>
<dbReference type="InterPro" id="IPR010910">
    <property type="entry name" value="Nitrate/nitrite_sensing_bac"/>
</dbReference>
<dbReference type="PROSITE" id="PS50885">
    <property type="entry name" value="HAMP"/>
    <property type="match status" value="2"/>
</dbReference>
<dbReference type="PRINTS" id="PR00260">
    <property type="entry name" value="CHEMTRNSDUCR"/>
</dbReference>
<dbReference type="Gene3D" id="6.10.340.10">
    <property type="match status" value="1"/>
</dbReference>
<reference evidence="10" key="1">
    <citation type="journal article" date="2019" name="Int. J. Syst. Evol. Microbiol.">
        <title>The Global Catalogue of Microorganisms (GCM) 10K type strain sequencing project: providing services to taxonomists for standard genome sequencing and annotation.</title>
        <authorList>
            <consortium name="The Broad Institute Genomics Platform"/>
            <consortium name="The Broad Institute Genome Sequencing Center for Infectious Disease"/>
            <person name="Wu L."/>
            <person name="Ma J."/>
        </authorList>
    </citation>
    <scope>NUCLEOTIDE SEQUENCE [LARGE SCALE GENOMIC DNA]</scope>
    <source>
        <strain evidence="10">CG52</strain>
    </source>
</reference>
<dbReference type="SUPFAM" id="SSF58104">
    <property type="entry name" value="Methyl-accepting chemotaxis protein (MCP) signaling domain"/>
    <property type="match status" value="1"/>
</dbReference>
<keyword evidence="5" id="KW-0812">Transmembrane</keyword>
<gene>
    <name evidence="9" type="ORF">ACFSE1_10845</name>
</gene>
<feature type="domain" description="HAMP" evidence="7">
    <location>
        <begin position="413"/>
        <end position="465"/>
    </location>
</feature>
<dbReference type="InterPro" id="IPR004090">
    <property type="entry name" value="Chemotax_Me-accpt_rcpt"/>
</dbReference>
<feature type="domain" description="Methyl-accepting transducer" evidence="6">
    <location>
        <begin position="470"/>
        <end position="699"/>
    </location>
</feature>
<dbReference type="PROSITE" id="PS50906">
    <property type="entry name" value="NIT"/>
    <property type="match status" value="1"/>
</dbReference>
<name>A0ABW4M3C8_9HYPH</name>
<feature type="region of interest" description="Disordered" evidence="4">
    <location>
        <begin position="476"/>
        <end position="497"/>
    </location>
</feature>
<dbReference type="EMBL" id="JBHUEQ010000017">
    <property type="protein sequence ID" value="MFD1745958.1"/>
    <property type="molecule type" value="Genomic_DNA"/>
</dbReference>
<feature type="domain" description="NIT" evidence="8">
    <location>
        <begin position="50"/>
        <end position="300"/>
    </location>
</feature>
<dbReference type="SUPFAM" id="SSF158472">
    <property type="entry name" value="HAMP domain-like"/>
    <property type="match status" value="1"/>
</dbReference>
<dbReference type="RefSeq" id="WP_377400635.1">
    <property type="nucleotide sequence ID" value="NZ_JBHUEQ010000017.1"/>
</dbReference>
<evidence type="ECO:0000256" key="3">
    <source>
        <dbReference type="PROSITE-ProRule" id="PRU00284"/>
    </source>
</evidence>
<dbReference type="Gene3D" id="1.10.287.950">
    <property type="entry name" value="Methyl-accepting chemotaxis protein"/>
    <property type="match status" value="1"/>
</dbReference>
<evidence type="ECO:0000259" key="7">
    <source>
        <dbReference type="PROSITE" id="PS50885"/>
    </source>
</evidence>
<dbReference type="Pfam" id="PF00015">
    <property type="entry name" value="MCPsignal"/>
    <property type="match status" value="1"/>
</dbReference>
<dbReference type="InterPro" id="IPR003660">
    <property type="entry name" value="HAMP_dom"/>
</dbReference>
<evidence type="ECO:0000313" key="9">
    <source>
        <dbReference type="EMBL" id="MFD1745958.1"/>
    </source>
</evidence>
<dbReference type="CDD" id="cd06225">
    <property type="entry name" value="HAMP"/>
    <property type="match status" value="1"/>
</dbReference>
<dbReference type="SMART" id="SM00304">
    <property type="entry name" value="HAMP"/>
    <property type="match status" value="2"/>
</dbReference>
<dbReference type="InterPro" id="IPR013587">
    <property type="entry name" value="Nitrate/nitrite_sensing"/>
</dbReference>
<dbReference type="InterPro" id="IPR051310">
    <property type="entry name" value="MCP_chemotaxis"/>
</dbReference>
<dbReference type="CDD" id="cd11386">
    <property type="entry name" value="MCP_signal"/>
    <property type="match status" value="1"/>
</dbReference>
<evidence type="ECO:0000256" key="4">
    <source>
        <dbReference type="SAM" id="MobiDB-lite"/>
    </source>
</evidence>
<feature type="domain" description="HAMP" evidence="7">
    <location>
        <begin position="331"/>
        <end position="384"/>
    </location>
</feature>
<keyword evidence="1" id="KW-0145">Chemotaxis</keyword>
<accession>A0ABW4M3C8</accession>
<dbReference type="Pfam" id="PF08376">
    <property type="entry name" value="NIT"/>
    <property type="match status" value="1"/>
</dbReference>
<evidence type="ECO:0000259" key="8">
    <source>
        <dbReference type="PROSITE" id="PS50906"/>
    </source>
</evidence>
<proteinExistence type="inferred from homology"/>
<dbReference type="PANTHER" id="PTHR43531">
    <property type="entry name" value="PROTEIN ICFG"/>
    <property type="match status" value="1"/>
</dbReference>
<protein>
    <submittedName>
        <fullName evidence="9">Methyl-accepting chemotaxis protein</fullName>
    </submittedName>
</protein>
<feature type="region of interest" description="Disordered" evidence="4">
    <location>
        <begin position="512"/>
        <end position="531"/>
    </location>
</feature>
<keyword evidence="5" id="KW-0472">Membrane</keyword>
<evidence type="ECO:0000256" key="1">
    <source>
        <dbReference type="ARBA" id="ARBA00022500"/>
    </source>
</evidence>
<comment type="similarity">
    <text evidence="2">Belongs to the methyl-accepting chemotaxis (MCP) protein family.</text>
</comment>
<comment type="caution">
    <text evidence="9">The sequence shown here is derived from an EMBL/GenBank/DDBJ whole genome shotgun (WGS) entry which is preliminary data.</text>
</comment>
<sequence length="733" mass="77586">MTNISISKRLWLAVLLPLLAMIYLASLQVADFWNAYQRMSAIVSISDDLTKLANVVHSLQVERGQTAGFLTSKGKSGAAEVAGARQAADKALQFMPEVYDSAAALQQPALNERISDVRAKLGDLSSLRSGIDGFTVSGKQSFDFYSGLIADLSGTASEFVAQGSNSTLASQMTAYVELMSAKELAGQERGIGNGFIAAGKVDPARFVSFAQIGGAQDALLEGFLKLQDEGRKADYAASLQVPALEQIRAIRSRIIGEGSAANLSDLDPKNWFALTTQRINAMKALEDKTLDHIATAARADASNALSSLTLVLILCVGGGLLMIALSAYMGMTISSPIKAMVHSMGRLAEGHLEAGSTDGTRRDEIGDMARAVEVFRQNAIRNKQLESEAEASRARAESDRLEAQRRAEAEAEERLNRATGSLAAALRSLASGDMQCEIHEAFAPQFEALRSDFNRSVSQLRETLQIVSQSVGSVSGGASEISAASDDLSRRTEQQAASLEETAAALEEITSNVSATSKRSNEARSVTRNAQVQAGKSGEVVREAVLAMERIDQASRQIGQIISVIDEIAFQTNLLALNAGVEAARAGEAGKGFAVVAQEVRELAQRSANAAREIKTLINNSEVAVSEGVRLVSDTGTGLESIADLIVSVNAHMEAIAAAAQEQSAGLAEISSAVNQMDHATQQNAAMVEQMNAAGAGLARESSTLESLISQFRLEHSRSIPAQGMASATRYAA</sequence>
<dbReference type="InterPro" id="IPR004089">
    <property type="entry name" value="MCPsignal_dom"/>
</dbReference>
<evidence type="ECO:0000256" key="2">
    <source>
        <dbReference type="ARBA" id="ARBA00029447"/>
    </source>
</evidence>
<keyword evidence="10" id="KW-1185">Reference proteome</keyword>
<evidence type="ECO:0000256" key="5">
    <source>
        <dbReference type="SAM" id="Phobius"/>
    </source>
</evidence>
<keyword evidence="5" id="KW-1133">Transmembrane helix</keyword>